<keyword evidence="1" id="KW-0479">Metal-binding</keyword>
<gene>
    <name evidence="6" type="ORF">ZIOFF_056208</name>
</gene>
<dbReference type="GO" id="GO:0008270">
    <property type="term" value="F:zinc ion binding"/>
    <property type="evidence" value="ECO:0007669"/>
    <property type="project" value="UniProtKB-KW"/>
</dbReference>
<dbReference type="Pfam" id="PF02892">
    <property type="entry name" value="zf-BED"/>
    <property type="match status" value="1"/>
</dbReference>
<dbReference type="InterPro" id="IPR007021">
    <property type="entry name" value="DUF659"/>
</dbReference>
<dbReference type="PANTHER" id="PTHR46951">
    <property type="entry name" value="BED-TYPE DOMAIN-CONTAINING PROTEIN"/>
    <property type="match status" value="1"/>
</dbReference>
<evidence type="ECO:0000256" key="3">
    <source>
        <dbReference type="ARBA" id="ARBA00022833"/>
    </source>
</evidence>
<feature type="domain" description="BED-type" evidence="5">
    <location>
        <begin position="398"/>
        <end position="447"/>
    </location>
</feature>
<protein>
    <recommendedName>
        <fullName evidence="5">BED-type domain-containing protein</fullName>
    </recommendedName>
</protein>
<evidence type="ECO:0000313" key="7">
    <source>
        <dbReference type="Proteomes" id="UP000734854"/>
    </source>
</evidence>
<evidence type="ECO:0000313" key="6">
    <source>
        <dbReference type="EMBL" id="KAG6487618.1"/>
    </source>
</evidence>
<organism evidence="6 7">
    <name type="scientific">Zingiber officinale</name>
    <name type="common">Ginger</name>
    <name type="synonym">Amomum zingiber</name>
    <dbReference type="NCBI Taxonomy" id="94328"/>
    <lineage>
        <taxon>Eukaryota</taxon>
        <taxon>Viridiplantae</taxon>
        <taxon>Streptophyta</taxon>
        <taxon>Embryophyta</taxon>
        <taxon>Tracheophyta</taxon>
        <taxon>Spermatophyta</taxon>
        <taxon>Magnoliopsida</taxon>
        <taxon>Liliopsida</taxon>
        <taxon>Zingiberales</taxon>
        <taxon>Zingiberaceae</taxon>
        <taxon>Zingiber</taxon>
    </lineage>
</organism>
<dbReference type="SUPFAM" id="SSF57667">
    <property type="entry name" value="beta-beta-alpha zinc fingers"/>
    <property type="match status" value="1"/>
</dbReference>
<dbReference type="Proteomes" id="UP000734854">
    <property type="component" value="Unassembled WGS sequence"/>
</dbReference>
<dbReference type="EMBL" id="JACMSC010000015">
    <property type="protein sequence ID" value="KAG6487618.1"/>
    <property type="molecule type" value="Genomic_DNA"/>
</dbReference>
<dbReference type="AlphaFoldDB" id="A0A8J5FNC2"/>
<keyword evidence="7" id="KW-1185">Reference proteome</keyword>
<evidence type="ECO:0000256" key="2">
    <source>
        <dbReference type="ARBA" id="ARBA00022771"/>
    </source>
</evidence>
<dbReference type="Pfam" id="PF04937">
    <property type="entry name" value="DUF659"/>
    <property type="match status" value="1"/>
</dbReference>
<dbReference type="GO" id="GO:0003677">
    <property type="term" value="F:DNA binding"/>
    <property type="evidence" value="ECO:0007669"/>
    <property type="project" value="InterPro"/>
</dbReference>
<accession>A0A8J5FNC2</accession>
<name>A0A8J5FNC2_ZINOF</name>
<sequence length="447" mass="50608">MADPRWLRCQLLCGGGAEVSVADDTWAEMKRTAAHTRQRGISRFDGGGAMKNGSESCAAYAIIFISCASEIPTKGSSKRSKNLRMNVAYSRTDPSWEHGYDVVDNSRKVKCKYCDKIVNGGIFHFKHHLACSQRDAEACISVPDDVKKKMLSLVCKIAQASKTKKRIICSNEDSSYSGEELQASKKRKGKAIIGEFVKVKKDSSQATVNQFMKKDIREEVCQQFAKFFYTSDIPFNCSKNPEFAKMFEIDWKYGCGFNLPSYHELRETFLKKEVDRTMTLLEEHRFMWKKGYSIMSDGWIDMKRQSICNFLVNSEKEMIFLQSTNTSDISKTTDKVCKMNPVDPTIENEVPLSNVNHEVPQISEVNNEVPQDQPNMTPVVADASPSTDASPSAIGTRNLTSDVWNHFRRKKINGMDKAICNYCEKPLSDNSKHGTTHLLEHFKICPR</sequence>
<proteinExistence type="predicted"/>
<dbReference type="InterPro" id="IPR003656">
    <property type="entry name" value="Znf_BED"/>
</dbReference>
<evidence type="ECO:0000259" key="5">
    <source>
        <dbReference type="PROSITE" id="PS50808"/>
    </source>
</evidence>
<dbReference type="PROSITE" id="PS50808">
    <property type="entry name" value="ZF_BED"/>
    <property type="match status" value="2"/>
</dbReference>
<evidence type="ECO:0000256" key="4">
    <source>
        <dbReference type="PROSITE-ProRule" id="PRU00027"/>
    </source>
</evidence>
<keyword evidence="3" id="KW-0862">Zinc</keyword>
<keyword evidence="2 4" id="KW-0863">Zinc-finger</keyword>
<evidence type="ECO:0000256" key="1">
    <source>
        <dbReference type="ARBA" id="ARBA00022723"/>
    </source>
</evidence>
<feature type="domain" description="BED-type" evidence="5">
    <location>
        <begin position="90"/>
        <end position="146"/>
    </location>
</feature>
<reference evidence="6 7" key="1">
    <citation type="submission" date="2020-08" db="EMBL/GenBank/DDBJ databases">
        <title>Plant Genome Project.</title>
        <authorList>
            <person name="Zhang R.-G."/>
        </authorList>
    </citation>
    <scope>NUCLEOTIDE SEQUENCE [LARGE SCALE GENOMIC DNA]</scope>
    <source>
        <tissue evidence="6">Rhizome</tissue>
    </source>
</reference>
<comment type="caution">
    <text evidence="6">The sequence shown here is derived from an EMBL/GenBank/DDBJ whole genome shotgun (WGS) entry which is preliminary data.</text>
</comment>
<dbReference type="PANTHER" id="PTHR46951:SF2">
    <property type="entry name" value="BED-TYPE DOMAIN-CONTAINING PROTEIN"/>
    <property type="match status" value="1"/>
</dbReference>
<dbReference type="SMART" id="SM00614">
    <property type="entry name" value="ZnF_BED"/>
    <property type="match status" value="2"/>
</dbReference>
<dbReference type="InterPro" id="IPR036236">
    <property type="entry name" value="Znf_C2H2_sf"/>
</dbReference>